<dbReference type="Gene3D" id="2.60.40.3390">
    <property type="match status" value="1"/>
</dbReference>
<feature type="transmembrane region" description="Helical" evidence="18">
    <location>
        <begin position="180"/>
        <end position="204"/>
    </location>
</feature>
<organism evidence="22 23">
    <name type="scientific">Methanimicrococcus blatticola</name>
    <dbReference type="NCBI Taxonomy" id="91560"/>
    <lineage>
        <taxon>Archaea</taxon>
        <taxon>Methanobacteriati</taxon>
        <taxon>Methanobacteriota</taxon>
        <taxon>Stenosarchaea group</taxon>
        <taxon>Methanomicrobia</taxon>
        <taxon>Methanosarcinales</taxon>
        <taxon>Methanosarcinaceae</taxon>
        <taxon>Methanimicrococcus</taxon>
    </lineage>
</organism>
<comment type="subcellular location">
    <subcellularLocation>
        <location evidence="3">Cell membrane</location>
        <topology evidence="3">Multi-pass membrane protein</topology>
    </subcellularLocation>
</comment>
<keyword evidence="23" id="KW-1185">Reference proteome</keyword>
<evidence type="ECO:0000256" key="10">
    <source>
        <dbReference type="ARBA" id="ARBA00022723"/>
    </source>
</evidence>
<feature type="transmembrane region" description="Helical" evidence="18">
    <location>
        <begin position="447"/>
        <end position="464"/>
    </location>
</feature>
<feature type="transmembrane region" description="Helical" evidence="18">
    <location>
        <begin position="476"/>
        <end position="496"/>
    </location>
</feature>
<keyword evidence="14" id="KW-0464">Manganese</keyword>
<dbReference type="EC" id="2.4.99.21" evidence="6"/>
<evidence type="ECO:0000259" key="20">
    <source>
        <dbReference type="Pfam" id="PF18079"/>
    </source>
</evidence>
<dbReference type="InterPro" id="IPR003674">
    <property type="entry name" value="Oligo_trans_STT3"/>
</dbReference>
<dbReference type="GO" id="GO:0046872">
    <property type="term" value="F:metal ion binding"/>
    <property type="evidence" value="ECO:0007669"/>
    <property type="project" value="UniProtKB-KW"/>
</dbReference>
<comment type="similarity">
    <text evidence="5">Belongs to the STT3 family.</text>
</comment>
<gene>
    <name evidence="22" type="ORF">C7391_1386</name>
</gene>
<feature type="transmembrane region" description="Helical" evidence="18">
    <location>
        <begin position="549"/>
        <end position="568"/>
    </location>
</feature>
<keyword evidence="7" id="KW-0328">Glycosyltransferase</keyword>
<comment type="caution">
    <text evidence="22">The sequence shown here is derived from an EMBL/GenBank/DDBJ whole genome shotgun (WGS) entry which is preliminary data.</text>
</comment>
<evidence type="ECO:0000256" key="18">
    <source>
        <dbReference type="SAM" id="Phobius"/>
    </source>
</evidence>
<evidence type="ECO:0000256" key="9">
    <source>
        <dbReference type="ARBA" id="ARBA00022692"/>
    </source>
</evidence>
<feature type="transmembrane region" description="Helical" evidence="18">
    <location>
        <begin position="241"/>
        <end position="262"/>
    </location>
</feature>
<evidence type="ECO:0000256" key="17">
    <source>
        <dbReference type="SAM" id="MobiDB-lite"/>
    </source>
</evidence>
<dbReference type="Pfam" id="PF22627">
    <property type="entry name" value="AglB_core-like"/>
    <property type="match status" value="1"/>
</dbReference>
<comment type="catalytic activity">
    <reaction evidence="16">
        <text>an archaeal dolichyl phosphooligosaccharide + [protein]-L-asparagine = an archaeal dolichyl phosphate + a glycoprotein with the oligosaccharide chain attached by N-beta-D-glycosyl linkage to a protein L-asparagine.</text>
        <dbReference type="EC" id="2.4.99.21"/>
    </reaction>
</comment>
<feature type="transmembrane region" description="Helical" evidence="18">
    <location>
        <begin position="628"/>
        <end position="647"/>
    </location>
</feature>
<keyword evidence="8 22" id="KW-0808">Transferase</keyword>
<protein>
    <recommendedName>
        <fullName evidence="6">dolichyl-phosphooligosaccharide-protein glycotransferase</fullName>
        <ecNumber evidence="6">2.4.99.21</ecNumber>
    </recommendedName>
    <alternativeName>
        <fullName evidence="15">Oligosaccharyl transferase</fullName>
    </alternativeName>
</protein>
<accession>A0A484F3E4</accession>
<dbReference type="Pfam" id="PF02516">
    <property type="entry name" value="STT3"/>
    <property type="match status" value="1"/>
</dbReference>
<dbReference type="PANTHER" id="PTHR13872">
    <property type="entry name" value="DOLICHYL-DIPHOSPHOOLIGOSACCHARIDE--PROTEIN GLYCOSYLTRANSFERASE SUBUNIT"/>
    <property type="match status" value="1"/>
</dbReference>
<keyword evidence="11" id="KW-0460">Magnesium</keyword>
<keyword evidence="13 18" id="KW-0472">Membrane</keyword>
<evidence type="ECO:0000259" key="21">
    <source>
        <dbReference type="Pfam" id="PF22627"/>
    </source>
</evidence>
<dbReference type="AlphaFoldDB" id="A0A484F3E4"/>
<keyword evidence="10" id="KW-0479">Metal-binding</keyword>
<feature type="domain" description="Oligosaccharyl transferase STT3 N-terminal" evidence="19">
    <location>
        <begin position="110"/>
        <end position="427"/>
    </location>
</feature>
<dbReference type="Proteomes" id="UP000294855">
    <property type="component" value="Unassembled WGS sequence"/>
</dbReference>
<evidence type="ECO:0000256" key="13">
    <source>
        <dbReference type="ARBA" id="ARBA00023136"/>
    </source>
</evidence>
<evidence type="ECO:0000256" key="11">
    <source>
        <dbReference type="ARBA" id="ARBA00022842"/>
    </source>
</evidence>
<evidence type="ECO:0000256" key="14">
    <source>
        <dbReference type="ARBA" id="ARBA00023211"/>
    </source>
</evidence>
<evidence type="ECO:0000256" key="3">
    <source>
        <dbReference type="ARBA" id="ARBA00004651"/>
    </source>
</evidence>
<feature type="region of interest" description="Disordered" evidence="17">
    <location>
        <begin position="1"/>
        <end position="22"/>
    </location>
</feature>
<evidence type="ECO:0000256" key="2">
    <source>
        <dbReference type="ARBA" id="ARBA00001946"/>
    </source>
</evidence>
<evidence type="ECO:0000256" key="12">
    <source>
        <dbReference type="ARBA" id="ARBA00022989"/>
    </source>
</evidence>
<evidence type="ECO:0000256" key="16">
    <source>
        <dbReference type="ARBA" id="ARBA00034066"/>
    </source>
</evidence>
<dbReference type="RefSeq" id="WP_166627444.1">
    <property type="nucleotide sequence ID" value="NZ_JAHDUW010000001.1"/>
</dbReference>
<sequence length="1008" mass="112140">MAKRTIRKQTSERRASDDSDTVVTVSEELTVEKSADADTVTVTESYEVRADEAAASPEDVKKKPEKKGFLDEYKDKNNLIKCALYGIGVLLSALLAFYIRIIPRDGVFMENGFIRFGENDPWYHWRNVDYLLQNFPDFLWFDPATTYPYGTPQAFAPLYDYILAAAIKILQFLTGNTTEAYAMTIAAYWPCVLAACCVVVVYFVAKKLFDSRNVGLMSAFLLAVAPGQFLSRSIIGFNDHHVAEVLFSSLVILFLIFTLLKARDKNITFEEISKGNLSAFKPILPYAVLTGIAMAAYTLVWEGALLFAFIIGVFITVQMMINHLKGEGTAFIAATGIIIFAIDFLIVFITPQIGEYKSLHMMALGAGIIAMILMAVLSYALEKKDLNKLYYPGILAGLVVVAAAVGSIVSSTVRDALLGIVSFFTRTGGATTIGEASPYFGSSVNPLLFTVLIAAFLIILPFMATPYIKKNSIKKGLLAGWAILFFLLILASGSAFNLFTTFSVMGYIWIIVLPIMAYIAVKNNSMEKTLLVVWSLLLLWALVQQNRFSYYFVVPVIILTSWAFMELARAVKADEAWTLFKKNYLSKEGRSKKEESAPVYSSHQERAKSKRDSSKVKAKQVDNGNEKIVLASVVLVVALLVLLVPTYTMTSQYVAGTGGPNEAWIETSLWIRDNTPEIGLDWAGYYEEPLQDIDGDGVADTVSGIGIEHFENQASIVPFDYPGLSYGVLSWWDYGHWLEVIGERTVNANPFQFGVGGRRGNATDEMIPGAAPFFVAETEKDATGYLIDIDPREDKVGARYVVTDIEMASGMSKFYAMTAWTLDTEDYYVTYNINGNNSTFIGSDRYFNSMVYRLHMQDAVGLEQYRMVYESLIYNSNDTMSRQEIFYKQLFNQIYSQSVAESNTGYVKVFEYVEGAVIKGTASANETVELTLTIQTNQNRIFNYNQTVKADENGNFSFRVPYSTTGSVNGETNFAVKPIGNYTVKYGSVEERIDVSEDDVLNGKTVTV</sequence>
<dbReference type="GO" id="GO:0004576">
    <property type="term" value="F:oligosaccharyl transferase activity"/>
    <property type="evidence" value="ECO:0007669"/>
    <property type="project" value="InterPro"/>
</dbReference>
<evidence type="ECO:0000256" key="1">
    <source>
        <dbReference type="ARBA" id="ARBA00001936"/>
    </source>
</evidence>
<evidence type="ECO:0000256" key="5">
    <source>
        <dbReference type="ARBA" id="ARBA00010810"/>
    </source>
</evidence>
<dbReference type="OrthoDB" id="82393at2157"/>
<evidence type="ECO:0000256" key="7">
    <source>
        <dbReference type="ARBA" id="ARBA00022676"/>
    </source>
</evidence>
<feature type="transmembrane region" description="Helical" evidence="18">
    <location>
        <begin position="359"/>
        <end position="377"/>
    </location>
</feature>
<feature type="domain" description="Archaeal glycosylation protein B peripheral" evidence="20">
    <location>
        <begin position="915"/>
        <end position="1006"/>
    </location>
</feature>
<dbReference type="Gene3D" id="3.40.50.12610">
    <property type="match status" value="1"/>
</dbReference>
<reference evidence="22 23" key="1">
    <citation type="submission" date="2019-03" db="EMBL/GenBank/DDBJ databases">
        <title>Genomic Encyclopedia of Type Strains, Phase IV (KMG-IV): sequencing the most valuable type-strain genomes for metagenomic binning, comparative biology and taxonomic classification.</title>
        <authorList>
            <person name="Goeker M."/>
        </authorList>
    </citation>
    <scope>NUCLEOTIDE SEQUENCE [LARGE SCALE GENOMIC DNA]</scope>
    <source>
        <strain evidence="22 23">DSM 13328</strain>
    </source>
</reference>
<dbReference type="InterPro" id="IPR026410">
    <property type="entry name" value="OlisacTrfase_arch"/>
</dbReference>
<feature type="transmembrane region" description="Helical" evidence="18">
    <location>
        <begin position="389"/>
        <end position="409"/>
    </location>
</feature>
<dbReference type="InterPro" id="IPR054479">
    <property type="entry name" value="AglB-like_core"/>
</dbReference>
<evidence type="ECO:0000259" key="19">
    <source>
        <dbReference type="Pfam" id="PF02516"/>
    </source>
</evidence>
<comment type="cofactor">
    <cofactor evidence="2">
        <name>Mg(2+)</name>
        <dbReference type="ChEBI" id="CHEBI:18420"/>
    </cofactor>
</comment>
<evidence type="ECO:0000256" key="8">
    <source>
        <dbReference type="ARBA" id="ARBA00022679"/>
    </source>
</evidence>
<dbReference type="PANTHER" id="PTHR13872:SF1">
    <property type="entry name" value="DOLICHYL-DIPHOSPHOOLIGOSACCHARIDE--PROTEIN GLYCOSYLTRANSFERASE SUBUNIT STT3B"/>
    <property type="match status" value="1"/>
</dbReference>
<comment type="pathway">
    <text evidence="4">Protein modification; protein glycosylation.</text>
</comment>
<dbReference type="Pfam" id="PF18079">
    <property type="entry name" value="AglB_L1"/>
    <property type="match status" value="1"/>
</dbReference>
<name>A0A484F3E4_9EURY</name>
<keyword evidence="9 18" id="KW-0812">Transmembrane</keyword>
<keyword evidence="12 18" id="KW-1133">Transmembrane helix</keyword>
<proteinExistence type="inferred from homology"/>
<evidence type="ECO:0000256" key="15">
    <source>
        <dbReference type="ARBA" id="ARBA00030679"/>
    </source>
</evidence>
<feature type="transmembrane region" description="Helical" evidence="18">
    <location>
        <begin position="306"/>
        <end position="324"/>
    </location>
</feature>
<evidence type="ECO:0000256" key="4">
    <source>
        <dbReference type="ARBA" id="ARBA00004922"/>
    </source>
</evidence>
<dbReference type="NCBIfam" id="TIGR04154">
    <property type="entry name" value="archaeo_STT3"/>
    <property type="match status" value="1"/>
</dbReference>
<feature type="transmembrane region" description="Helical" evidence="18">
    <location>
        <begin position="528"/>
        <end position="543"/>
    </location>
</feature>
<dbReference type="GO" id="GO:0005886">
    <property type="term" value="C:plasma membrane"/>
    <property type="evidence" value="ECO:0007669"/>
    <property type="project" value="UniProtKB-SubCell"/>
</dbReference>
<feature type="transmembrane region" description="Helical" evidence="18">
    <location>
        <begin position="331"/>
        <end position="353"/>
    </location>
</feature>
<feature type="compositionally biased region" description="Basic and acidic residues" evidence="17">
    <location>
        <begin position="603"/>
        <end position="615"/>
    </location>
</feature>
<evidence type="ECO:0000256" key="6">
    <source>
        <dbReference type="ARBA" id="ARBA00012602"/>
    </source>
</evidence>
<dbReference type="InterPro" id="IPR041154">
    <property type="entry name" value="AglB_P1"/>
</dbReference>
<dbReference type="InterPro" id="IPR048307">
    <property type="entry name" value="STT3_N"/>
</dbReference>
<comment type="cofactor">
    <cofactor evidence="1">
        <name>Mn(2+)</name>
        <dbReference type="ChEBI" id="CHEBI:29035"/>
    </cofactor>
</comment>
<feature type="transmembrane region" description="Helical" evidence="18">
    <location>
        <begin position="82"/>
        <end position="101"/>
    </location>
</feature>
<feature type="transmembrane region" description="Helical" evidence="18">
    <location>
        <begin position="502"/>
        <end position="521"/>
    </location>
</feature>
<dbReference type="UniPathway" id="UPA00378"/>
<dbReference type="EMBL" id="SNYS01000010">
    <property type="protein sequence ID" value="TDQ67833.1"/>
    <property type="molecule type" value="Genomic_DNA"/>
</dbReference>
<feature type="region of interest" description="Disordered" evidence="17">
    <location>
        <begin position="595"/>
        <end position="616"/>
    </location>
</feature>
<feature type="transmembrane region" description="Helical" evidence="18">
    <location>
        <begin position="283"/>
        <end position="300"/>
    </location>
</feature>
<feature type="domain" description="AglB-like core" evidence="21">
    <location>
        <begin position="721"/>
        <end position="808"/>
    </location>
</feature>
<evidence type="ECO:0000313" key="22">
    <source>
        <dbReference type="EMBL" id="TDQ67833.1"/>
    </source>
</evidence>
<feature type="transmembrane region" description="Helical" evidence="18">
    <location>
        <begin position="216"/>
        <end position="235"/>
    </location>
</feature>
<evidence type="ECO:0000313" key="23">
    <source>
        <dbReference type="Proteomes" id="UP000294855"/>
    </source>
</evidence>